<evidence type="ECO:0000259" key="4">
    <source>
        <dbReference type="Pfam" id="PF13360"/>
    </source>
</evidence>
<comment type="similarity">
    <text evidence="2">Belongs to the bacterial PQQ dehydrogenase family.</text>
</comment>
<dbReference type="Proteomes" id="UP001386955">
    <property type="component" value="Unassembled WGS sequence"/>
</dbReference>
<evidence type="ECO:0000313" key="5">
    <source>
        <dbReference type="EMBL" id="KAK7394522.1"/>
    </source>
</evidence>
<keyword evidence="3" id="KW-0560">Oxidoreductase</keyword>
<evidence type="ECO:0000256" key="2">
    <source>
        <dbReference type="ARBA" id="ARBA00008156"/>
    </source>
</evidence>
<proteinExistence type="inferred from homology"/>
<dbReference type="GO" id="GO:0016491">
    <property type="term" value="F:oxidoreductase activity"/>
    <property type="evidence" value="ECO:0007669"/>
    <property type="project" value="UniProtKB-KW"/>
</dbReference>
<dbReference type="SMART" id="SM00564">
    <property type="entry name" value="PQQ"/>
    <property type="match status" value="1"/>
</dbReference>
<dbReference type="PANTHER" id="PTHR32303:SF10">
    <property type="entry name" value="OUTER MEMBRANE PROTEIN ASSEMBLY FACTOR BAMB"/>
    <property type="match status" value="1"/>
</dbReference>
<organism evidence="5 6">
    <name type="scientific">Psophocarpus tetragonolobus</name>
    <name type="common">Winged bean</name>
    <name type="synonym">Dolichos tetragonolobus</name>
    <dbReference type="NCBI Taxonomy" id="3891"/>
    <lineage>
        <taxon>Eukaryota</taxon>
        <taxon>Viridiplantae</taxon>
        <taxon>Streptophyta</taxon>
        <taxon>Embryophyta</taxon>
        <taxon>Tracheophyta</taxon>
        <taxon>Spermatophyta</taxon>
        <taxon>Magnoliopsida</taxon>
        <taxon>eudicotyledons</taxon>
        <taxon>Gunneridae</taxon>
        <taxon>Pentapetalae</taxon>
        <taxon>rosids</taxon>
        <taxon>fabids</taxon>
        <taxon>Fabales</taxon>
        <taxon>Fabaceae</taxon>
        <taxon>Papilionoideae</taxon>
        <taxon>50 kb inversion clade</taxon>
        <taxon>NPAAA clade</taxon>
        <taxon>indigoferoid/millettioid clade</taxon>
        <taxon>Phaseoleae</taxon>
        <taxon>Psophocarpus</taxon>
    </lineage>
</organism>
<evidence type="ECO:0000256" key="1">
    <source>
        <dbReference type="ARBA" id="ARBA00001931"/>
    </source>
</evidence>
<protein>
    <recommendedName>
        <fullName evidence="4">Pyrrolo-quinoline quinone repeat domain-containing protein</fullName>
    </recommendedName>
</protein>
<dbReference type="InterPro" id="IPR011047">
    <property type="entry name" value="Quinoprotein_ADH-like_sf"/>
</dbReference>
<comment type="cofactor">
    <cofactor evidence="1">
        <name>pyrroloquinoline quinone</name>
        <dbReference type="ChEBI" id="CHEBI:58442"/>
    </cofactor>
</comment>
<dbReference type="EMBL" id="JAYMYS010000004">
    <property type="protein sequence ID" value="KAK7394522.1"/>
    <property type="molecule type" value="Genomic_DNA"/>
</dbReference>
<evidence type="ECO:0000256" key="3">
    <source>
        <dbReference type="ARBA" id="ARBA00023002"/>
    </source>
</evidence>
<comment type="caution">
    <text evidence="5">The sequence shown here is derived from an EMBL/GenBank/DDBJ whole genome shotgun (WGS) entry which is preliminary data.</text>
</comment>
<dbReference type="SUPFAM" id="SSF50998">
    <property type="entry name" value="Quinoprotein alcohol dehydrogenase-like"/>
    <property type="match status" value="1"/>
</dbReference>
<sequence length="253" mass="27215">MQELLFGEAVLPLMLKGKHVYIATGNLYSAPLRILQCQERQNNQTKPTKPDECVEPENHSNSSWPLIWTLETLHAPNCPTPDADFGEAPIMFTSYVNGTKKDMVVAVQKSGFAWVLDRNNRNLVWFTEAGPGGYTGGGTWGAATDERRVYIANSEAKNFTLAPSNMISTAGGWVAMDSINGKILGSTANPCNSTANGSVSVANQVLFAGSMDRMGSIYAINAKSGKILWSYKTGGSVYGCMSISNGCIYVGHG</sequence>
<dbReference type="Gene3D" id="2.140.10.10">
    <property type="entry name" value="Quinoprotein alcohol dehydrogenase-like superfamily"/>
    <property type="match status" value="1"/>
</dbReference>
<name>A0AAN9SE82_PSOTE</name>
<dbReference type="InterPro" id="IPR002372">
    <property type="entry name" value="PQQ_rpt_dom"/>
</dbReference>
<reference evidence="5 6" key="1">
    <citation type="submission" date="2024-01" db="EMBL/GenBank/DDBJ databases">
        <title>The genomes of 5 underutilized Papilionoideae crops provide insights into root nodulation and disease resistanc.</title>
        <authorList>
            <person name="Jiang F."/>
        </authorList>
    </citation>
    <scope>NUCLEOTIDE SEQUENCE [LARGE SCALE GENOMIC DNA]</scope>
    <source>
        <strain evidence="5">DUOXIRENSHENG_FW03</strain>
        <tissue evidence="5">Leaves</tissue>
    </source>
</reference>
<dbReference type="PANTHER" id="PTHR32303">
    <property type="entry name" value="QUINOPROTEIN ALCOHOL DEHYDROGENASE (CYTOCHROME C)"/>
    <property type="match status" value="1"/>
</dbReference>
<feature type="domain" description="Pyrrolo-quinoline quinone repeat" evidence="4">
    <location>
        <begin position="173"/>
        <end position="250"/>
    </location>
</feature>
<evidence type="ECO:0000313" key="6">
    <source>
        <dbReference type="Proteomes" id="UP001386955"/>
    </source>
</evidence>
<dbReference type="InterPro" id="IPR018391">
    <property type="entry name" value="PQQ_b-propeller_rpt"/>
</dbReference>
<dbReference type="AlphaFoldDB" id="A0AAN9SE82"/>
<dbReference type="Pfam" id="PF13360">
    <property type="entry name" value="PQQ_2"/>
    <property type="match status" value="1"/>
</dbReference>
<gene>
    <name evidence="5" type="ORF">VNO78_15051</name>
</gene>
<keyword evidence="6" id="KW-1185">Reference proteome</keyword>
<accession>A0AAN9SE82</accession>